<organism evidence="1 2">
    <name type="scientific">Hydrocarboniphaga daqingensis</name>
    <dbReference type="NCBI Taxonomy" id="490188"/>
    <lineage>
        <taxon>Bacteria</taxon>
        <taxon>Pseudomonadati</taxon>
        <taxon>Pseudomonadota</taxon>
        <taxon>Gammaproteobacteria</taxon>
        <taxon>Nevskiales</taxon>
        <taxon>Nevskiaceae</taxon>
        <taxon>Hydrocarboniphaga</taxon>
    </lineage>
</organism>
<accession>A0A1M5P259</accession>
<sequence length="307" mass="35996">MSTEQRHERQFGFLVAPISGDFIGGTIALLDDHAERAKCFEERSNRDGYYYPPEIATYTVDPRTHEQREKVARSERPASVYALPPSHRLELESPLDASNTTCSDDALIIYVLAYLYGTRLQFSDWHFEGRIPYKPTNNIFFHPETCLDFLGHVYEWWRDQPTDIRTRLINILYVLTRARSLEWEWDAFTHQYMVFDAIYRLHTTLNPKAPKANNHRGRFDVLLSEFGIPTDSVLVDKLYKARNELFHEAMWTGSTIGFGSLDRDANYYPHHLSRLNSRLICGIVGYQNDYLESVWWVMGTFYFGLRR</sequence>
<evidence type="ECO:0008006" key="3">
    <source>
        <dbReference type="Google" id="ProtNLM"/>
    </source>
</evidence>
<dbReference type="OrthoDB" id="7059914at2"/>
<evidence type="ECO:0000313" key="1">
    <source>
        <dbReference type="EMBL" id="SHG95797.1"/>
    </source>
</evidence>
<evidence type="ECO:0000313" key="2">
    <source>
        <dbReference type="Proteomes" id="UP000199758"/>
    </source>
</evidence>
<dbReference type="AlphaFoldDB" id="A0A1M5P259"/>
<proteinExistence type="predicted"/>
<dbReference type="STRING" id="490188.SAMN04488068_1980"/>
<reference evidence="1 2" key="1">
    <citation type="submission" date="2016-11" db="EMBL/GenBank/DDBJ databases">
        <authorList>
            <person name="Jaros S."/>
            <person name="Januszkiewicz K."/>
            <person name="Wedrychowicz H."/>
        </authorList>
    </citation>
    <scope>NUCLEOTIDE SEQUENCE [LARGE SCALE GENOMIC DNA]</scope>
    <source>
        <strain evidence="1 2">CGMCC 1.7049</strain>
    </source>
</reference>
<name>A0A1M5P259_9GAMM</name>
<dbReference type="Proteomes" id="UP000199758">
    <property type="component" value="Unassembled WGS sequence"/>
</dbReference>
<dbReference type="EMBL" id="FQWZ01000004">
    <property type="protein sequence ID" value="SHG95797.1"/>
    <property type="molecule type" value="Genomic_DNA"/>
</dbReference>
<gene>
    <name evidence="1" type="ORF">SAMN04488068_1980</name>
</gene>
<keyword evidence="2" id="KW-1185">Reference proteome</keyword>
<dbReference type="RefSeq" id="WP_139250225.1">
    <property type="nucleotide sequence ID" value="NZ_FQWZ01000004.1"/>
</dbReference>
<protein>
    <recommendedName>
        <fullName evidence="3">Apea-like HEPN domain-containing protein</fullName>
    </recommendedName>
</protein>